<proteinExistence type="predicted"/>
<dbReference type="PANTHER" id="PTHR22914:SF9">
    <property type="entry name" value="CHITIN SYNTHASE 1"/>
    <property type="match status" value="1"/>
</dbReference>
<evidence type="ECO:0000256" key="3">
    <source>
        <dbReference type="ARBA" id="ARBA00022475"/>
    </source>
</evidence>
<evidence type="ECO:0000256" key="7">
    <source>
        <dbReference type="ARBA" id="ARBA00022989"/>
    </source>
</evidence>
<evidence type="ECO:0000256" key="10">
    <source>
        <dbReference type="SAM" id="Phobius"/>
    </source>
</evidence>
<reference evidence="12" key="1">
    <citation type="journal article" date="2006" name="PLoS Biol.">
        <title>Macronuclear genome sequence of the ciliate Tetrahymena thermophila, a model eukaryote.</title>
        <authorList>
            <person name="Eisen J.A."/>
            <person name="Coyne R.S."/>
            <person name="Wu M."/>
            <person name="Wu D."/>
            <person name="Thiagarajan M."/>
            <person name="Wortman J.R."/>
            <person name="Badger J.H."/>
            <person name="Ren Q."/>
            <person name="Amedeo P."/>
            <person name="Jones K.M."/>
            <person name="Tallon L.J."/>
            <person name="Delcher A.L."/>
            <person name="Salzberg S.L."/>
            <person name="Silva J.C."/>
            <person name="Haas B.J."/>
            <person name="Majoros W.H."/>
            <person name="Farzad M."/>
            <person name="Carlton J.M."/>
            <person name="Smith R.K. Jr."/>
            <person name="Garg J."/>
            <person name="Pearlman R.E."/>
            <person name="Karrer K.M."/>
            <person name="Sun L."/>
            <person name="Manning G."/>
            <person name="Elde N.C."/>
            <person name="Turkewitz A.P."/>
            <person name="Asai D.J."/>
            <person name="Wilkes D.E."/>
            <person name="Wang Y."/>
            <person name="Cai H."/>
            <person name="Collins K."/>
            <person name="Stewart B.A."/>
            <person name="Lee S.R."/>
            <person name="Wilamowska K."/>
            <person name="Weinberg Z."/>
            <person name="Ruzzo W.L."/>
            <person name="Wloga D."/>
            <person name="Gaertig J."/>
            <person name="Frankel J."/>
            <person name="Tsao C.-C."/>
            <person name="Gorovsky M.A."/>
            <person name="Keeling P.J."/>
            <person name="Waller R.F."/>
            <person name="Patron N.J."/>
            <person name="Cherry J.M."/>
            <person name="Stover N.A."/>
            <person name="Krieger C.J."/>
            <person name="del Toro C."/>
            <person name="Ryder H.F."/>
            <person name="Williamson S.C."/>
            <person name="Barbeau R.A."/>
            <person name="Hamilton E.P."/>
            <person name="Orias E."/>
        </authorList>
    </citation>
    <scope>NUCLEOTIDE SEQUENCE [LARGE SCALE GENOMIC DNA]</scope>
    <source>
        <strain evidence="12">SB210</strain>
    </source>
</reference>
<feature type="transmembrane region" description="Helical" evidence="10">
    <location>
        <begin position="560"/>
        <end position="581"/>
    </location>
</feature>
<dbReference type="InParanoid" id="I7MCR8"/>
<feature type="transmembrane region" description="Helical" evidence="10">
    <location>
        <begin position="775"/>
        <end position="795"/>
    </location>
</feature>
<keyword evidence="7 10" id="KW-1133">Transmembrane helix</keyword>
<name>I7MCR8_TETTS</name>
<dbReference type="SUPFAM" id="SSF53448">
    <property type="entry name" value="Nucleotide-diphospho-sugar transferases"/>
    <property type="match status" value="1"/>
</dbReference>
<dbReference type="OMA" id="WINGSWH"/>
<dbReference type="OrthoDB" id="312677at2759"/>
<dbReference type="KEGG" id="tet:TTHERM_00599940"/>
<dbReference type="InterPro" id="IPR004835">
    <property type="entry name" value="Chitin_synth"/>
</dbReference>
<dbReference type="GeneID" id="7844808"/>
<dbReference type="InterPro" id="IPR029044">
    <property type="entry name" value="Nucleotide-diphossugar_trans"/>
</dbReference>
<keyword evidence="12" id="KW-1185">Reference proteome</keyword>
<dbReference type="EMBL" id="GG662620">
    <property type="protein sequence ID" value="EAR84805.1"/>
    <property type="molecule type" value="Genomic_DNA"/>
</dbReference>
<dbReference type="GO" id="GO:0004100">
    <property type="term" value="F:chitin synthase activity"/>
    <property type="evidence" value="ECO:0007669"/>
    <property type="project" value="UniProtKB-EC"/>
</dbReference>
<accession>I7MCR8</accession>
<feature type="transmembrane region" description="Helical" evidence="10">
    <location>
        <begin position="593"/>
        <end position="620"/>
    </location>
</feature>
<sequence length="869" mass="101674">MSSRLFSLKTNLAQPKVEYKHQILAPVELKMEKEIPQPGSHINKFILKGCSRTSKDPYLSQKFEQIKDIVDDQKVPNHGLISLYNQKSTNDESLKIKPKLAICITMYNEARKELESSLDGILRNMKHFKKNLGIQNEEIVVVVIYDGIDKINNEKDPDDNMIEYFKLWDRVEGSKYHNSNFTIPRKYEKFKEQLERSKYQVEQLRNDDFKIFKQNEKLNEEYIKYKSTITDDVRQEDAKKADFLYSVKQKAQKYIDSKSNNAILYQMRERISKVVDQNQEQEKSSSANDETEDYLHIFHCIKYKNGGKLSSHLWFFCGFCELFQPEHTILLDCGLIPDETALVNMYLALETDKDIGGVCGFMGIKLQNVYNESGERTDNFDEKQVDWISQLYEETFSIQKAQMFEYNMGHLIDKPFESLFGFIQVLPGAFSGYRWEALKRDNDGNSILDDYLASVLDKEQELTLEQQNMNLAEDRILCLKIFSKKGKKYTLRYIRNATARVDPVTDLVTLVGQRRRWINGSYFALIEALKKKSIVYESDHTTWELLKFKICMKFAQLNNFLGYVSLSVFFTIVFIMILTNVETITLNQAQDTNSIVSVVLTTLFLVSYFMCILMIIYYSIAFNNRNPKVISSFYAISTYLGIIMLAAFGLMMAYVVEMFIYVIKKNIIGNISIEEENRGLLSSWKDEKLRTVFSWIVVLGFAINVIPILWYPTKIIEILKSFIHYMAYQAQYIHLLLIYAICRIDDLSWGTKNSDDSGAQQELSKQIKFKFVAEWFITNVTIGIVFSILLTSKVIEEDEQFSRIKPYILFIISIFLTGQLLFRIFFATIHEIYFIFFRIQMNEKSKKIKRDQDSQSKLREIRNKLFNNQ</sequence>
<feature type="transmembrane region" description="Helical" evidence="10">
    <location>
        <begin position="722"/>
        <end position="742"/>
    </location>
</feature>
<dbReference type="HOGENOM" id="CLU_330254_0_0_1"/>
<keyword evidence="4" id="KW-0328">Glycosyltransferase</keyword>
<keyword evidence="3" id="KW-1003">Cell membrane</keyword>
<keyword evidence="8 10" id="KW-0472">Membrane</keyword>
<evidence type="ECO:0000256" key="4">
    <source>
        <dbReference type="ARBA" id="ARBA00022676"/>
    </source>
</evidence>
<dbReference type="Proteomes" id="UP000009168">
    <property type="component" value="Unassembled WGS sequence"/>
</dbReference>
<evidence type="ECO:0000256" key="1">
    <source>
        <dbReference type="ARBA" id="ARBA00004651"/>
    </source>
</evidence>
<dbReference type="EC" id="2.4.1.16" evidence="2"/>
<dbReference type="AlphaFoldDB" id="I7MCR8"/>
<dbReference type="eggNOG" id="KOG2571">
    <property type="taxonomic scope" value="Eukaryota"/>
</dbReference>
<dbReference type="Pfam" id="PF01644">
    <property type="entry name" value="Chitin_synth_1"/>
    <property type="match status" value="3"/>
</dbReference>
<dbReference type="GO" id="GO:0071555">
    <property type="term" value="P:cell wall organization"/>
    <property type="evidence" value="ECO:0007669"/>
    <property type="project" value="UniProtKB-KW"/>
</dbReference>
<evidence type="ECO:0000256" key="6">
    <source>
        <dbReference type="ARBA" id="ARBA00022692"/>
    </source>
</evidence>
<feature type="transmembrane region" description="Helical" evidence="10">
    <location>
        <begin position="692"/>
        <end position="710"/>
    </location>
</feature>
<organism evidence="11 12">
    <name type="scientific">Tetrahymena thermophila (strain SB210)</name>
    <dbReference type="NCBI Taxonomy" id="312017"/>
    <lineage>
        <taxon>Eukaryota</taxon>
        <taxon>Sar</taxon>
        <taxon>Alveolata</taxon>
        <taxon>Ciliophora</taxon>
        <taxon>Intramacronucleata</taxon>
        <taxon>Oligohymenophorea</taxon>
        <taxon>Hymenostomatida</taxon>
        <taxon>Tetrahymenina</taxon>
        <taxon>Tetrahymenidae</taxon>
        <taxon>Tetrahymena</taxon>
    </lineage>
</organism>
<feature type="transmembrane region" description="Helical" evidence="10">
    <location>
        <begin position="632"/>
        <end position="656"/>
    </location>
</feature>
<keyword evidence="6 10" id="KW-0812">Transmembrane</keyword>
<dbReference type="STRING" id="312017.I7MCR8"/>
<dbReference type="PANTHER" id="PTHR22914">
    <property type="entry name" value="CHITIN SYNTHASE"/>
    <property type="match status" value="1"/>
</dbReference>
<keyword evidence="9" id="KW-0961">Cell wall biogenesis/degradation</keyword>
<dbReference type="RefSeq" id="XP_001032468.1">
    <property type="nucleotide sequence ID" value="XM_001032468.1"/>
</dbReference>
<evidence type="ECO:0000313" key="11">
    <source>
        <dbReference type="EMBL" id="EAR84805.1"/>
    </source>
</evidence>
<evidence type="ECO:0000256" key="2">
    <source>
        <dbReference type="ARBA" id="ARBA00012543"/>
    </source>
</evidence>
<protein>
    <recommendedName>
        <fullName evidence="2">chitin synthase</fullName>
        <ecNumber evidence="2">2.4.1.16</ecNumber>
    </recommendedName>
</protein>
<evidence type="ECO:0000256" key="8">
    <source>
        <dbReference type="ARBA" id="ARBA00023136"/>
    </source>
</evidence>
<evidence type="ECO:0000256" key="5">
    <source>
        <dbReference type="ARBA" id="ARBA00022679"/>
    </source>
</evidence>
<dbReference type="GO" id="GO:0006031">
    <property type="term" value="P:chitin biosynthetic process"/>
    <property type="evidence" value="ECO:0007669"/>
    <property type="project" value="TreeGrafter"/>
</dbReference>
<dbReference type="GO" id="GO:0005886">
    <property type="term" value="C:plasma membrane"/>
    <property type="evidence" value="ECO:0007669"/>
    <property type="project" value="UniProtKB-SubCell"/>
</dbReference>
<feature type="transmembrane region" description="Helical" evidence="10">
    <location>
        <begin position="807"/>
        <end position="837"/>
    </location>
</feature>
<comment type="subcellular location">
    <subcellularLocation>
        <location evidence="1">Cell membrane</location>
        <topology evidence="1">Multi-pass membrane protein</topology>
    </subcellularLocation>
</comment>
<gene>
    <name evidence="11" type="ORF">TTHERM_00599940</name>
</gene>
<evidence type="ECO:0000256" key="9">
    <source>
        <dbReference type="ARBA" id="ARBA00023316"/>
    </source>
</evidence>
<keyword evidence="5" id="KW-0808">Transferase</keyword>
<evidence type="ECO:0000313" key="12">
    <source>
        <dbReference type="Proteomes" id="UP000009168"/>
    </source>
</evidence>